<dbReference type="PROSITE" id="PS50893">
    <property type="entry name" value="ABC_TRANSPORTER_2"/>
    <property type="match status" value="1"/>
</dbReference>
<sequence>MPQPDLSQTAPAVDIRGLKVHFASKSGGPGVKAVDGVSLAIPRGTFHGVIGESGCGKTTLARTIIGLQRETEGSVQIAGRDRAEWQRQDPKAFAREIQFIFQDPLGSMSRRQTVEQSLEEPLLIHRTGTAEQRRARLAELLDLVSLPDTVRDRLPRSLSGGQRQRVSIARALALNPSILVCDEPLSALDVSIRAQIVRLFLELQQKLGLTIIMIAHDLAVIREICTSVTVMYLGRVVEEGQTADLFAKPAHPYTQALLSAVPSADPRIEQARRRILLDGDPPSPRAIPSGCRFHTRCPIAEAACARIDPVLDLVGHGGRAACIKADGRAITVNAAGSNGRG</sequence>
<dbReference type="GO" id="GO:0005524">
    <property type="term" value="F:ATP binding"/>
    <property type="evidence" value="ECO:0007669"/>
    <property type="project" value="UniProtKB-KW"/>
</dbReference>
<dbReference type="CDD" id="cd03257">
    <property type="entry name" value="ABC_NikE_OppD_transporters"/>
    <property type="match status" value="1"/>
</dbReference>
<name>A0A2W5H6E1_9HYPH</name>
<dbReference type="InterPro" id="IPR003439">
    <property type="entry name" value="ABC_transporter-like_ATP-bd"/>
</dbReference>
<dbReference type="SUPFAM" id="SSF52540">
    <property type="entry name" value="P-loop containing nucleoside triphosphate hydrolases"/>
    <property type="match status" value="1"/>
</dbReference>
<dbReference type="InterPro" id="IPR013563">
    <property type="entry name" value="Oligopep_ABC_C"/>
</dbReference>
<comment type="subcellular location">
    <subcellularLocation>
        <location evidence="1">Cell inner membrane</location>
        <topology evidence="1">Peripheral membrane protein</topology>
    </subcellularLocation>
</comment>
<evidence type="ECO:0000256" key="1">
    <source>
        <dbReference type="ARBA" id="ARBA00004417"/>
    </source>
</evidence>
<dbReference type="SMART" id="SM00382">
    <property type="entry name" value="AAA"/>
    <property type="match status" value="1"/>
</dbReference>
<evidence type="ECO:0000259" key="6">
    <source>
        <dbReference type="PROSITE" id="PS50893"/>
    </source>
</evidence>
<evidence type="ECO:0000313" key="8">
    <source>
        <dbReference type="Proteomes" id="UP000249769"/>
    </source>
</evidence>
<dbReference type="NCBIfam" id="TIGR01727">
    <property type="entry name" value="oligo_HPY"/>
    <property type="match status" value="1"/>
</dbReference>
<dbReference type="PANTHER" id="PTHR43776">
    <property type="entry name" value="TRANSPORT ATP-BINDING PROTEIN"/>
    <property type="match status" value="1"/>
</dbReference>
<dbReference type="GO" id="GO:0015833">
    <property type="term" value="P:peptide transport"/>
    <property type="evidence" value="ECO:0007669"/>
    <property type="project" value="InterPro"/>
</dbReference>
<evidence type="ECO:0000313" key="7">
    <source>
        <dbReference type="EMBL" id="PZP53536.1"/>
    </source>
</evidence>
<dbReference type="PANTHER" id="PTHR43776:SF7">
    <property type="entry name" value="D,D-DIPEPTIDE TRANSPORT ATP-BINDING PROTEIN DDPF-RELATED"/>
    <property type="match status" value="1"/>
</dbReference>
<dbReference type="InterPro" id="IPR003593">
    <property type="entry name" value="AAA+_ATPase"/>
</dbReference>
<dbReference type="Gene3D" id="3.40.50.300">
    <property type="entry name" value="P-loop containing nucleotide triphosphate hydrolases"/>
    <property type="match status" value="1"/>
</dbReference>
<dbReference type="PROSITE" id="PS00211">
    <property type="entry name" value="ABC_TRANSPORTER_1"/>
    <property type="match status" value="1"/>
</dbReference>
<dbReference type="Pfam" id="PF08352">
    <property type="entry name" value="oligo_HPY"/>
    <property type="match status" value="1"/>
</dbReference>
<evidence type="ECO:0000256" key="5">
    <source>
        <dbReference type="ARBA" id="ARBA00022840"/>
    </source>
</evidence>
<gene>
    <name evidence="7" type="ORF">DI595_03140</name>
</gene>
<proteinExistence type="inferred from homology"/>
<dbReference type="InterPro" id="IPR050319">
    <property type="entry name" value="ABC_transp_ATP-bind"/>
</dbReference>
<keyword evidence="4" id="KW-0547">Nucleotide-binding</keyword>
<protein>
    <submittedName>
        <fullName evidence="7">Peptide ABC transporter ATP-binding protein</fullName>
    </submittedName>
</protein>
<dbReference type="Proteomes" id="UP000249769">
    <property type="component" value="Unassembled WGS sequence"/>
</dbReference>
<reference evidence="7 8" key="1">
    <citation type="submission" date="2017-08" db="EMBL/GenBank/DDBJ databases">
        <title>Infants hospitalized years apart are colonized by the same room-sourced microbial strains.</title>
        <authorList>
            <person name="Brooks B."/>
            <person name="Olm M.R."/>
            <person name="Firek B.A."/>
            <person name="Baker R."/>
            <person name="Thomas B.C."/>
            <person name="Morowitz M.J."/>
            <person name="Banfield J.F."/>
        </authorList>
    </citation>
    <scope>NUCLEOTIDE SEQUENCE [LARGE SCALE GENOMIC DNA]</scope>
    <source>
        <strain evidence="7">S2_009_000_R2_73</strain>
    </source>
</reference>
<dbReference type="InterPro" id="IPR027417">
    <property type="entry name" value="P-loop_NTPase"/>
</dbReference>
<dbReference type="GO" id="GO:0055085">
    <property type="term" value="P:transmembrane transport"/>
    <property type="evidence" value="ECO:0007669"/>
    <property type="project" value="UniProtKB-ARBA"/>
</dbReference>
<comment type="caution">
    <text evidence="7">The sequence shown here is derived from an EMBL/GenBank/DDBJ whole genome shotgun (WGS) entry which is preliminary data.</text>
</comment>
<dbReference type="InterPro" id="IPR017871">
    <property type="entry name" value="ABC_transporter-like_CS"/>
</dbReference>
<dbReference type="EMBL" id="QFOL01000015">
    <property type="protein sequence ID" value="PZP53536.1"/>
    <property type="molecule type" value="Genomic_DNA"/>
</dbReference>
<comment type="similarity">
    <text evidence="2">Belongs to the ABC transporter superfamily.</text>
</comment>
<dbReference type="AlphaFoldDB" id="A0A2W5H6E1"/>
<evidence type="ECO:0000256" key="3">
    <source>
        <dbReference type="ARBA" id="ARBA00022448"/>
    </source>
</evidence>
<dbReference type="GO" id="GO:0016887">
    <property type="term" value="F:ATP hydrolysis activity"/>
    <property type="evidence" value="ECO:0007669"/>
    <property type="project" value="InterPro"/>
</dbReference>
<keyword evidence="5 7" id="KW-0067">ATP-binding</keyword>
<accession>A0A2W5H6E1</accession>
<dbReference type="GO" id="GO:0005886">
    <property type="term" value="C:plasma membrane"/>
    <property type="evidence" value="ECO:0007669"/>
    <property type="project" value="UniProtKB-SubCell"/>
</dbReference>
<dbReference type="Pfam" id="PF00005">
    <property type="entry name" value="ABC_tran"/>
    <property type="match status" value="1"/>
</dbReference>
<feature type="domain" description="ABC transporter" evidence="6">
    <location>
        <begin position="15"/>
        <end position="258"/>
    </location>
</feature>
<keyword evidence="3" id="KW-0813">Transport</keyword>
<dbReference type="FunFam" id="3.40.50.300:FF:000016">
    <property type="entry name" value="Oligopeptide ABC transporter ATP-binding component"/>
    <property type="match status" value="1"/>
</dbReference>
<evidence type="ECO:0000256" key="2">
    <source>
        <dbReference type="ARBA" id="ARBA00005417"/>
    </source>
</evidence>
<evidence type="ECO:0000256" key="4">
    <source>
        <dbReference type="ARBA" id="ARBA00022741"/>
    </source>
</evidence>
<organism evidence="7 8">
    <name type="scientific">Agrobacterium fabrum</name>
    <dbReference type="NCBI Taxonomy" id="1176649"/>
    <lineage>
        <taxon>Bacteria</taxon>
        <taxon>Pseudomonadati</taxon>
        <taxon>Pseudomonadota</taxon>
        <taxon>Alphaproteobacteria</taxon>
        <taxon>Hyphomicrobiales</taxon>
        <taxon>Rhizobiaceae</taxon>
        <taxon>Rhizobium/Agrobacterium group</taxon>
        <taxon>Agrobacterium</taxon>
        <taxon>Agrobacterium tumefaciens complex</taxon>
    </lineage>
</organism>